<accession>A0A174BIX0</accession>
<dbReference type="InterPro" id="IPR016195">
    <property type="entry name" value="Pol/histidinol_Pase-like"/>
</dbReference>
<dbReference type="GO" id="GO:0035312">
    <property type="term" value="F:5'-3' DNA exonuclease activity"/>
    <property type="evidence" value="ECO:0007669"/>
    <property type="project" value="TreeGrafter"/>
</dbReference>
<name>A0A174BIX0_9CLOT</name>
<evidence type="ECO:0000313" key="3">
    <source>
        <dbReference type="Proteomes" id="UP000095594"/>
    </source>
</evidence>
<dbReference type="SMART" id="SM00481">
    <property type="entry name" value="POLIIIAc"/>
    <property type="match status" value="1"/>
</dbReference>
<dbReference type="OrthoDB" id="9791620at2"/>
<evidence type="ECO:0000259" key="1">
    <source>
        <dbReference type="SMART" id="SM00481"/>
    </source>
</evidence>
<feature type="domain" description="Polymerase/histidinol phosphatase N-terminal" evidence="1">
    <location>
        <begin position="5"/>
        <end position="70"/>
    </location>
</feature>
<dbReference type="Proteomes" id="UP000095594">
    <property type="component" value="Unassembled WGS sequence"/>
</dbReference>
<protein>
    <submittedName>
        <fullName evidence="2">Phosphotransferase domain-containing protein</fullName>
    </submittedName>
</protein>
<keyword evidence="2" id="KW-0808">Transferase</keyword>
<dbReference type="GO" id="GO:0016740">
    <property type="term" value="F:transferase activity"/>
    <property type="evidence" value="ECO:0007669"/>
    <property type="project" value="UniProtKB-KW"/>
</dbReference>
<dbReference type="Gene3D" id="3.20.20.140">
    <property type="entry name" value="Metal-dependent hydrolases"/>
    <property type="match status" value="1"/>
</dbReference>
<dbReference type="AlphaFoldDB" id="A0A174BIX0"/>
<dbReference type="InterPro" id="IPR052018">
    <property type="entry name" value="PHP_domain"/>
</dbReference>
<evidence type="ECO:0000313" key="2">
    <source>
        <dbReference type="EMBL" id="CUN99670.1"/>
    </source>
</evidence>
<dbReference type="InterPro" id="IPR003141">
    <property type="entry name" value="Pol/His_phosphatase_N"/>
</dbReference>
<dbReference type="PANTHER" id="PTHR42924:SF3">
    <property type="entry name" value="POLYMERASE_HISTIDINOL PHOSPHATASE N-TERMINAL DOMAIN-CONTAINING PROTEIN"/>
    <property type="match status" value="1"/>
</dbReference>
<dbReference type="EMBL" id="CYZX01000004">
    <property type="protein sequence ID" value="CUN99670.1"/>
    <property type="molecule type" value="Genomic_DNA"/>
</dbReference>
<gene>
    <name evidence="2" type="ORF">ERS852471_00782</name>
</gene>
<dbReference type="RefSeq" id="WP_055264121.1">
    <property type="nucleotide sequence ID" value="NZ_CABIXQ010000004.1"/>
</dbReference>
<reference evidence="2 3" key="1">
    <citation type="submission" date="2015-09" db="EMBL/GenBank/DDBJ databases">
        <authorList>
            <consortium name="Pathogen Informatics"/>
        </authorList>
    </citation>
    <scope>NUCLEOTIDE SEQUENCE [LARGE SCALE GENOMIC DNA]</scope>
    <source>
        <strain evidence="2 3">2789STDY5834856</strain>
    </source>
</reference>
<dbReference type="SUPFAM" id="SSF89550">
    <property type="entry name" value="PHP domain-like"/>
    <property type="match status" value="1"/>
</dbReference>
<dbReference type="Pfam" id="PF02811">
    <property type="entry name" value="PHP"/>
    <property type="match status" value="1"/>
</dbReference>
<organism evidence="2 3">
    <name type="scientific">Clostridium disporicum</name>
    <dbReference type="NCBI Taxonomy" id="84024"/>
    <lineage>
        <taxon>Bacteria</taxon>
        <taxon>Bacillati</taxon>
        <taxon>Bacillota</taxon>
        <taxon>Clostridia</taxon>
        <taxon>Eubacteriales</taxon>
        <taxon>Clostridiaceae</taxon>
        <taxon>Clostridium</taxon>
    </lineage>
</organism>
<proteinExistence type="predicted"/>
<dbReference type="InterPro" id="IPR004013">
    <property type="entry name" value="PHP_dom"/>
</dbReference>
<dbReference type="GO" id="GO:0004534">
    <property type="term" value="F:5'-3' RNA exonuclease activity"/>
    <property type="evidence" value="ECO:0007669"/>
    <property type="project" value="TreeGrafter"/>
</dbReference>
<dbReference type="CDD" id="cd07438">
    <property type="entry name" value="PHP_HisPPase_AMP"/>
    <property type="match status" value="1"/>
</dbReference>
<dbReference type="PANTHER" id="PTHR42924">
    <property type="entry name" value="EXONUCLEASE"/>
    <property type="match status" value="1"/>
</dbReference>
<sequence>MYKRGDFHIHSTASDGALKPEEIVLFAKKRNLDIISLTDHNTVAGVEAAVKCGKTHGIKVIPALELSTRYKGIRIHILGYFNCDIYQNELFIDTINNIKKGNISYIKNRFKDILTLNRGSKKISIEDGIKILKYFNAVVVLAHPVLLPRNIFSEVVVMDFDGLEAKYFANTEEDTEYFIEIANKRNMIYTAGSDYHNGYDYYRAHGCIGDVFLEEEEIKRFLERLYSK</sequence>